<dbReference type="SUPFAM" id="SSF56091">
    <property type="entry name" value="DNA ligase/mRNA capping enzyme, catalytic domain"/>
    <property type="match status" value="1"/>
</dbReference>
<dbReference type="AlphaFoldDB" id="A0A9W8X8A8"/>
<evidence type="ECO:0000313" key="3">
    <source>
        <dbReference type="Proteomes" id="UP001140562"/>
    </source>
</evidence>
<keyword evidence="3" id="KW-1185">Reference proteome</keyword>
<dbReference type="InterPro" id="IPR021122">
    <property type="entry name" value="RNA_ligase_dom_REL/Rnl2"/>
</dbReference>
<dbReference type="Pfam" id="PF09414">
    <property type="entry name" value="RNA_ligase"/>
    <property type="match status" value="1"/>
</dbReference>
<sequence>MATAQSSTLFPKITQHVSEVVKALKDLEENDPCVPDKYYTSTTISLIGYVKLHGTHADIVVHNDNKIVLQSKNVSNITIANDNLGFAAAMADKTEAILHLRDRYVERWKAINPSLSLDPQCPVTLAGEWIGTGIQKDVAVSQLSRRFVIVSVAINNSWIEDKYYREYEAPEASIYNVSRAGTFNVDLDPNNMPRTLKTVEICAERVALTCPFALEFGIQGEGEGIVWKPASEELNANPALWFKTKGGRFKPSFTPKPEMLPVGVQAQQDAADAAARAWCTRERLLQGWNYLKEVGMKRDVTSLGAYLKWMQNDILVEEEGMIQEQKIDKETLRWSITKIARLWYMQRVGLGKD</sequence>
<evidence type="ECO:0000313" key="2">
    <source>
        <dbReference type="EMBL" id="KAJ4343491.1"/>
    </source>
</evidence>
<dbReference type="Proteomes" id="UP001140562">
    <property type="component" value="Unassembled WGS sequence"/>
</dbReference>
<dbReference type="EMBL" id="JAPEUV010000002">
    <property type="protein sequence ID" value="KAJ4343491.1"/>
    <property type="molecule type" value="Genomic_DNA"/>
</dbReference>
<proteinExistence type="predicted"/>
<organism evidence="2 3">
    <name type="scientific">Didymella glomerata</name>
    <dbReference type="NCBI Taxonomy" id="749621"/>
    <lineage>
        <taxon>Eukaryota</taxon>
        <taxon>Fungi</taxon>
        <taxon>Dikarya</taxon>
        <taxon>Ascomycota</taxon>
        <taxon>Pezizomycotina</taxon>
        <taxon>Dothideomycetes</taxon>
        <taxon>Pleosporomycetidae</taxon>
        <taxon>Pleosporales</taxon>
        <taxon>Pleosporineae</taxon>
        <taxon>Didymellaceae</taxon>
        <taxon>Didymella</taxon>
    </lineage>
</organism>
<name>A0A9W8X8A8_9PLEO</name>
<dbReference type="OrthoDB" id="10005335at2759"/>
<evidence type="ECO:0000259" key="1">
    <source>
        <dbReference type="Pfam" id="PF09414"/>
    </source>
</evidence>
<reference evidence="2" key="1">
    <citation type="submission" date="2022-10" db="EMBL/GenBank/DDBJ databases">
        <title>Tapping the CABI collections for fungal endophytes: first genome assemblies for Collariella, Neodidymelliopsis, Ascochyta clinopodiicola, Didymella pomorum, Didymosphaeria variabile, Neocosmospora piperis and Neocucurbitaria cava.</title>
        <authorList>
            <person name="Hill R."/>
        </authorList>
    </citation>
    <scope>NUCLEOTIDE SEQUENCE</scope>
    <source>
        <strain evidence="2">IMI 360193</strain>
    </source>
</reference>
<accession>A0A9W8X8A8</accession>
<protein>
    <recommendedName>
        <fullName evidence="1">RNA ligase domain-containing protein</fullName>
    </recommendedName>
</protein>
<comment type="caution">
    <text evidence="2">The sequence shown here is derived from an EMBL/GenBank/DDBJ whole genome shotgun (WGS) entry which is preliminary data.</text>
</comment>
<feature type="domain" description="RNA ligase" evidence="1">
    <location>
        <begin position="50"/>
        <end position="244"/>
    </location>
</feature>
<gene>
    <name evidence="2" type="ORF">N0V87_000257</name>
</gene>